<dbReference type="PANTHER" id="PTHR30288:SF0">
    <property type="entry name" value="FLAGELLAR HOOK-ASSOCIATED PROTEIN 2"/>
    <property type="match status" value="1"/>
</dbReference>
<dbReference type="RefSeq" id="WP_309483699.1">
    <property type="nucleotide sequence ID" value="NZ_CP133720.1"/>
</dbReference>
<evidence type="ECO:0000313" key="8">
    <source>
        <dbReference type="EMBL" id="WMW82224.1"/>
    </source>
</evidence>
<evidence type="ECO:0000256" key="1">
    <source>
        <dbReference type="ARBA" id="ARBA00009764"/>
    </source>
</evidence>
<keyword evidence="8" id="KW-0282">Flagellum</keyword>
<evidence type="ECO:0000313" key="9">
    <source>
        <dbReference type="Proteomes" id="UP001181355"/>
    </source>
</evidence>
<keyword evidence="8" id="KW-0969">Cilium</keyword>
<gene>
    <name evidence="8" type="primary">fliD</name>
    <name evidence="8" type="ORF">RF679_08060</name>
</gene>
<dbReference type="PANTHER" id="PTHR30288">
    <property type="entry name" value="FLAGELLAR CAP/ASSEMBLY PROTEIN FLID"/>
    <property type="match status" value="1"/>
</dbReference>
<feature type="domain" description="Flagellar hook-associated protein 2 C-terminal" evidence="7">
    <location>
        <begin position="243"/>
        <end position="399"/>
    </location>
</feature>
<comment type="function">
    <text evidence="5">Required for morphogenesis and for the elongation of the flagellar filament by facilitating polymerization of the flagellin monomers at the tip of growing filament. Forms a capping structure, which prevents flagellin subunits (transported through the central channel of the flagellum) from leaking out without polymerization at the distal end.</text>
</comment>
<organism evidence="8 9">
    <name type="scientific">Undibacterium cyanobacteriorum</name>
    <dbReference type="NCBI Taxonomy" id="3073561"/>
    <lineage>
        <taxon>Bacteria</taxon>
        <taxon>Pseudomonadati</taxon>
        <taxon>Pseudomonadota</taxon>
        <taxon>Betaproteobacteria</taxon>
        <taxon>Burkholderiales</taxon>
        <taxon>Oxalobacteraceae</taxon>
        <taxon>Undibacterium</taxon>
    </lineage>
</organism>
<sequence length="670" mass="67139">MGIQSTGIGSNLDVNGLITKLMQVESQPLTTLAKKEASYQAKLTAYGTLTSALSSFQSSLPGLYNLASFQNLNASSSDSTILTATTTSSAIPGTYNINVTKLAQSQSISSAGQAATNTPIGSGAATTISIQFGTISGGTSSAGVYTGATFTQDANQALAEISIDSTNNTLQGIRDAINAAGKGVTASIVGDGSATVPYHLVLSSTKTGVTSSLKISVSGDASIASLLNYDPSGTQNLTEVTTGQNAALTANGIAVTSASNAVTGVIQGTTINLAKTGSSTLSLSNNIAGVQNSVNGFVKAYNDLQTSLKALTGYDAAAKKGSILQGDTGALGVQNQIRNVLNSAVNGLGGGLTTLSSIGISVQKDGTMALDSAKLSAALNNNFSEVAGLFATAGKTTDSLVSFAGSTSNTTQGSYAINVTTLATQGSLTGDLDLTAGTTTIAAGTKIKFTIDSTMASVSLTEGTYSASQLASMIQSAVNGNSTFSAAGLKISASINGSGFLKLSSDSYGSTSNVILANDTGTTISSLTGSVSSGTSGLNVAGTINGLTASGSGQTLSGAVGTVTEGLKLTVNGGTIGARGVINFSRGFASQLNDLLSSANGSTGALASSKDAINRNLKEIDKQKTILNNRLFDVEARYRAQFTALDKTISNLNTTSSFLTQQLSALTQSK</sequence>
<comment type="subunit">
    <text evidence="2 5">Homopentamer.</text>
</comment>
<keyword evidence="8" id="KW-0966">Cell projection</keyword>
<dbReference type="InterPro" id="IPR003481">
    <property type="entry name" value="FliD_N"/>
</dbReference>
<protein>
    <recommendedName>
        <fullName evidence="5">Flagellar hook-associated protein 2</fullName>
        <shortName evidence="5">HAP2</shortName>
    </recommendedName>
    <alternativeName>
        <fullName evidence="5">Flagellar cap protein</fullName>
    </alternativeName>
</protein>
<keyword evidence="4 5" id="KW-0975">Bacterial flagellum</keyword>
<dbReference type="Proteomes" id="UP001181355">
    <property type="component" value="Chromosome"/>
</dbReference>
<keyword evidence="5" id="KW-0964">Secreted</keyword>
<comment type="subcellular location">
    <subcellularLocation>
        <location evidence="5">Secreted</location>
    </subcellularLocation>
    <subcellularLocation>
        <location evidence="5">Bacterial flagellum</location>
    </subcellularLocation>
</comment>
<feature type="domain" description="Flagellar hook-associated protein 2 N-terminal" evidence="6">
    <location>
        <begin position="10"/>
        <end position="106"/>
    </location>
</feature>
<keyword evidence="3" id="KW-0175">Coiled coil</keyword>
<accession>A0ABY9RND1</accession>
<evidence type="ECO:0000259" key="6">
    <source>
        <dbReference type="Pfam" id="PF02465"/>
    </source>
</evidence>
<keyword evidence="9" id="KW-1185">Reference proteome</keyword>
<evidence type="ECO:0000256" key="4">
    <source>
        <dbReference type="ARBA" id="ARBA00023143"/>
    </source>
</evidence>
<dbReference type="EMBL" id="CP133720">
    <property type="protein sequence ID" value="WMW82224.1"/>
    <property type="molecule type" value="Genomic_DNA"/>
</dbReference>
<proteinExistence type="inferred from homology"/>
<feature type="domain" description="Flagellar hook-associated protein 2 C-terminal" evidence="7">
    <location>
        <begin position="582"/>
        <end position="653"/>
    </location>
</feature>
<evidence type="ECO:0000259" key="7">
    <source>
        <dbReference type="Pfam" id="PF07195"/>
    </source>
</evidence>
<dbReference type="InterPro" id="IPR040026">
    <property type="entry name" value="FliD"/>
</dbReference>
<dbReference type="Pfam" id="PF02465">
    <property type="entry name" value="FliD_N"/>
    <property type="match status" value="1"/>
</dbReference>
<name>A0ABY9RND1_9BURK</name>
<dbReference type="Pfam" id="PF07195">
    <property type="entry name" value="FliD_C"/>
    <property type="match status" value="2"/>
</dbReference>
<evidence type="ECO:0000256" key="3">
    <source>
        <dbReference type="ARBA" id="ARBA00023054"/>
    </source>
</evidence>
<evidence type="ECO:0000256" key="5">
    <source>
        <dbReference type="RuleBase" id="RU362066"/>
    </source>
</evidence>
<evidence type="ECO:0000256" key="2">
    <source>
        <dbReference type="ARBA" id="ARBA00011255"/>
    </source>
</evidence>
<dbReference type="InterPro" id="IPR010809">
    <property type="entry name" value="FliD_C"/>
</dbReference>
<comment type="similarity">
    <text evidence="1 5">Belongs to the FliD family.</text>
</comment>
<reference evidence="8" key="1">
    <citation type="submission" date="2023-09" db="EMBL/GenBank/DDBJ databases">
        <title>Undibacterium sp. 20NA77.5 isolated from freshwater.</title>
        <authorList>
            <person name="Le V."/>
            <person name="Ko S.-R."/>
            <person name="Ahn C.-Y."/>
            <person name="Oh H.-M."/>
        </authorList>
    </citation>
    <scope>NUCLEOTIDE SEQUENCE</scope>
    <source>
        <strain evidence="8">20NA77.5</strain>
    </source>
</reference>